<evidence type="ECO:0000256" key="7">
    <source>
        <dbReference type="ARBA" id="ARBA00022490"/>
    </source>
</evidence>
<evidence type="ECO:0000256" key="11">
    <source>
        <dbReference type="ARBA" id="ARBA00022840"/>
    </source>
</evidence>
<comment type="catalytic activity">
    <reaction evidence="14 17">
        <text>cytidine + ATP = CMP + ADP + H(+)</text>
        <dbReference type="Rhea" id="RHEA:24674"/>
        <dbReference type="ChEBI" id="CHEBI:15378"/>
        <dbReference type="ChEBI" id="CHEBI:17562"/>
        <dbReference type="ChEBI" id="CHEBI:30616"/>
        <dbReference type="ChEBI" id="CHEBI:60377"/>
        <dbReference type="ChEBI" id="CHEBI:456216"/>
        <dbReference type="EC" id="2.7.1.48"/>
    </reaction>
</comment>
<protein>
    <recommendedName>
        <fullName evidence="6 16">Uridine kinase</fullName>
        <ecNumber evidence="5 16">2.7.1.48</ecNumber>
    </recommendedName>
    <alternativeName>
        <fullName evidence="12 16">Cytidine monophosphokinase</fullName>
    </alternativeName>
    <alternativeName>
        <fullName evidence="13 16">Uridine monophosphokinase</fullName>
    </alternativeName>
</protein>
<evidence type="ECO:0000256" key="15">
    <source>
        <dbReference type="ARBA" id="ARBA00048909"/>
    </source>
</evidence>
<dbReference type="CDD" id="cd02023">
    <property type="entry name" value="UMPK"/>
    <property type="match status" value="1"/>
</dbReference>
<dbReference type="SUPFAM" id="SSF52540">
    <property type="entry name" value="P-loop containing nucleoside triphosphate hydrolases"/>
    <property type="match status" value="1"/>
</dbReference>
<dbReference type="RefSeq" id="WP_315624041.1">
    <property type="nucleotide sequence ID" value="NZ_JAUHMF010000001.1"/>
</dbReference>
<name>A0ABU3NKL3_9CHLR</name>
<evidence type="ECO:0000256" key="2">
    <source>
        <dbReference type="ARBA" id="ARBA00004690"/>
    </source>
</evidence>
<gene>
    <name evidence="16 19" type="primary">udk</name>
    <name evidence="19" type="ORF">QYE77_03850</name>
</gene>
<dbReference type="PRINTS" id="PR00988">
    <property type="entry name" value="URIDINKINASE"/>
</dbReference>
<evidence type="ECO:0000313" key="19">
    <source>
        <dbReference type="EMBL" id="MDT8897388.1"/>
    </source>
</evidence>
<sequence>MNKQRPIPLVIGIAGGSGSGKTTVANVILERVGRDRIAYLPHDAYYRDLADLPPNQRAEVNFDHPDSLETSLLIEHIQRLKQWQPIDLPVYDFTTHTRTSRTIRVEPKRVIIVEGILIFAEPALRELFDVKIFVDTDPDIRFIRRLQRDITERGRTTESVIKQYLTTVRPMHLDFVEPSKRYADVIIPEGGMNTVALDMVISRIQALLQEDDPPAQEGIST</sequence>
<dbReference type="Proteomes" id="UP001254165">
    <property type="component" value="Unassembled WGS sequence"/>
</dbReference>
<evidence type="ECO:0000256" key="8">
    <source>
        <dbReference type="ARBA" id="ARBA00022679"/>
    </source>
</evidence>
<comment type="subcellular location">
    <subcellularLocation>
        <location evidence="1 16 17">Cytoplasm</location>
    </subcellularLocation>
</comment>
<dbReference type="InterPro" id="IPR000764">
    <property type="entry name" value="Uridine_kinase-like"/>
</dbReference>
<accession>A0ABU3NKL3</accession>
<evidence type="ECO:0000256" key="4">
    <source>
        <dbReference type="ARBA" id="ARBA00005408"/>
    </source>
</evidence>
<comment type="similarity">
    <text evidence="4 16 17">Belongs to the uridine kinase family.</text>
</comment>
<evidence type="ECO:0000256" key="16">
    <source>
        <dbReference type="HAMAP-Rule" id="MF_00551"/>
    </source>
</evidence>
<evidence type="ECO:0000256" key="10">
    <source>
        <dbReference type="ARBA" id="ARBA00022777"/>
    </source>
</evidence>
<keyword evidence="9 16" id="KW-0547">Nucleotide-binding</keyword>
<reference evidence="19 20" key="1">
    <citation type="submission" date="2023-07" db="EMBL/GenBank/DDBJ databases">
        <title>Novel species of Thermanaerothrix with wide hydrolytic capabilities.</title>
        <authorList>
            <person name="Zayulina K.S."/>
            <person name="Podosokorskaya O.A."/>
            <person name="Elcheninov A.G."/>
        </authorList>
    </citation>
    <scope>NUCLEOTIDE SEQUENCE [LARGE SCALE GENOMIC DNA]</scope>
    <source>
        <strain evidence="19 20">4228-RoL</strain>
    </source>
</reference>
<keyword evidence="8 16" id="KW-0808">Transferase</keyword>
<evidence type="ECO:0000259" key="18">
    <source>
        <dbReference type="Pfam" id="PF00485"/>
    </source>
</evidence>
<evidence type="ECO:0000256" key="13">
    <source>
        <dbReference type="ARBA" id="ARBA00031452"/>
    </source>
</evidence>
<proteinExistence type="inferred from homology"/>
<evidence type="ECO:0000256" key="3">
    <source>
        <dbReference type="ARBA" id="ARBA00004784"/>
    </source>
</evidence>
<dbReference type="PANTHER" id="PTHR10285">
    <property type="entry name" value="URIDINE KINASE"/>
    <property type="match status" value="1"/>
</dbReference>
<feature type="domain" description="Phosphoribulokinase/uridine kinase" evidence="18">
    <location>
        <begin position="10"/>
        <end position="195"/>
    </location>
</feature>
<dbReference type="NCBIfam" id="TIGR00235">
    <property type="entry name" value="udk"/>
    <property type="match status" value="1"/>
</dbReference>
<evidence type="ECO:0000256" key="9">
    <source>
        <dbReference type="ARBA" id="ARBA00022741"/>
    </source>
</evidence>
<dbReference type="Pfam" id="PF00485">
    <property type="entry name" value="PRK"/>
    <property type="match status" value="1"/>
</dbReference>
<keyword evidence="20" id="KW-1185">Reference proteome</keyword>
<evidence type="ECO:0000256" key="1">
    <source>
        <dbReference type="ARBA" id="ARBA00004496"/>
    </source>
</evidence>
<keyword evidence="11 16" id="KW-0067">ATP-binding</keyword>
<dbReference type="HAMAP" id="MF_00551">
    <property type="entry name" value="Uridine_kinase"/>
    <property type="match status" value="1"/>
</dbReference>
<comment type="pathway">
    <text evidence="2 16 17">Pyrimidine metabolism; UMP biosynthesis via salvage pathway; UMP from uridine: step 1/1.</text>
</comment>
<evidence type="ECO:0000256" key="17">
    <source>
        <dbReference type="RuleBase" id="RU003825"/>
    </source>
</evidence>
<organism evidence="19 20">
    <name type="scientific">Thermanaerothrix solaris</name>
    <dbReference type="NCBI Taxonomy" id="3058434"/>
    <lineage>
        <taxon>Bacteria</taxon>
        <taxon>Bacillati</taxon>
        <taxon>Chloroflexota</taxon>
        <taxon>Anaerolineae</taxon>
        <taxon>Anaerolineales</taxon>
        <taxon>Anaerolineaceae</taxon>
        <taxon>Thermanaerothrix</taxon>
    </lineage>
</organism>
<dbReference type="GO" id="GO:0004849">
    <property type="term" value="F:uridine kinase activity"/>
    <property type="evidence" value="ECO:0007669"/>
    <property type="project" value="UniProtKB-EC"/>
</dbReference>
<feature type="binding site" evidence="16">
    <location>
        <begin position="15"/>
        <end position="22"/>
    </location>
    <ligand>
        <name>ATP</name>
        <dbReference type="ChEBI" id="CHEBI:30616"/>
    </ligand>
</feature>
<comment type="caution">
    <text evidence="19">The sequence shown here is derived from an EMBL/GenBank/DDBJ whole genome shotgun (WGS) entry which is preliminary data.</text>
</comment>
<dbReference type="InterPro" id="IPR026008">
    <property type="entry name" value="Uridine_kinase"/>
</dbReference>
<comment type="catalytic activity">
    <reaction evidence="15 16 17">
        <text>uridine + ATP = UMP + ADP + H(+)</text>
        <dbReference type="Rhea" id="RHEA:16825"/>
        <dbReference type="ChEBI" id="CHEBI:15378"/>
        <dbReference type="ChEBI" id="CHEBI:16704"/>
        <dbReference type="ChEBI" id="CHEBI:30616"/>
        <dbReference type="ChEBI" id="CHEBI:57865"/>
        <dbReference type="ChEBI" id="CHEBI:456216"/>
        <dbReference type="EC" id="2.7.1.48"/>
    </reaction>
</comment>
<evidence type="ECO:0000313" key="20">
    <source>
        <dbReference type="Proteomes" id="UP001254165"/>
    </source>
</evidence>
<dbReference type="EMBL" id="JAUHMF010000001">
    <property type="protein sequence ID" value="MDT8897388.1"/>
    <property type="molecule type" value="Genomic_DNA"/>
</dbReference>
<dbReference type="NCBIfam" id="NF004018">
    <property type="entry name" value="PRK05480.1"/>
    <property type="match status" value="1"/>
</dbReference>
<comment type="pathway">
    <text evidence="3 16 17">Pyrimidine metabolism; CTP biosynthesis via salvage pathway; CTP from cytidine: step 1/3.</text>
</comment>
<dbReference type="InterPro" id="IPR006083">
    <property type="entry name" value="PRK/URK"/>
</dbReference>
<keyword evidence="7 16" id="KW-0963">Cytoplasm</keyword>
<dbReference type="EC" id="2.7.1.48" evidence="5 16"/>
<dbReference type="Gene3D" id="3.40.50.300">
    <property type="entry name" value="P-loop containing nucleotide triphosphate hydrolases"/>
    <property type="match status" value="1"/>
</dbReference>
<dbReference type="InterPro" id="IPR027417">
    <property type="entry name" value="P-loop_NTPase"/>
</dbReference>
<evidence type="ECO:0000256" key="14">
    <source>
        <dbReference type="ARBA" id="ARBA00047436"/>
    </source>
</evidence>
<evidence type="ECO:0000256" key="6">
    <source>
        <dbReference type="ARBA" id="ARBA00021478"/>
    </source>
</evidence>
<evidence type="ECO:0000256" key="12">
    <source>
        <dbReference type="ARBA" id="ARBA00030641"/>
    </source>
</evidence>
<evidence type="ECO:0000256" key="5">
    <source>
        <dbReference type="ARBA" id="ARBA00012137"/>
    </source>
</evidence>
<keyword evidence="10 16" id="KW-0418">Kinase</keyword>